<feature type="compositionally biased region" description="Polar residues" evidence="1">
    <location>
        <begin position="276"/>
        <end position="300"/>
    </location>
</feature>
<feature type="region of interest" description="Disordered" evidence="1">
    <location>
        <begin position="241"/>
        <end position="342"/>
    </location>
</feature>
<proteinExistence type="predicted"/>
<comment type="caution">
    <text evidence="2">The sequence shown here is derived from an EMBL/GenBank/DDBJ whole genome shotgun (WGS) entry which is preliminary data.</text>
</comment>
<feature type="compositionally biased region" description="Polar residues" evidence="1">
    <location>
        <begin position="373"/>
        <end position="390"/>
    </location>
</feature>
<feature type="region of interest" description="Disordered" evidence="1">
    <location>
        <begin position="136"/>
        <end position="163"/>
    </location>
</feature>
<feature type="region of interest" description="Disordered" evidence="1">
    <location>
        <begin position="360"/>
        <end position="412"/>
    </location>
</feature>
<feature type="compositionally biased region" description="Low complexity" evidence="1">
    <location>
        <begin position="256"/>
        <end position="270"/>
    </location>
</feature>
<feature type="compositionally biased region" description="Polar residues" evidence="1">
    <location>
        <begin position="311"/>
        <end position="323"/>
    </location>
</feature>
<reference evidence="2 3" key="2">
    <citation type="submission" date="2018-06" db="EMBL/GenBank/DDBJ databases">
        <title>Metagenomic assembly of (sub)arctic Cyanobacteria and their associated microbiome from non-axenic cultures.</title>
        <authorList>
            <person name="Baurain D."/>
        </authorList>
    </citation>
    <scope>NUCLEOTIDE SEQUENCE [LARGE SCALE GENOMIC DNA]</scope>
    <source>
        <strain evidence="2">ULC129bin1</strain>
    </source>
</reference>
<name>A0A2W4U748_9CYAN</name>
<dbReference type="AlphaFoldDB" id="A0A2W4U748"/>
<evidence type="ECO:0008006" key="4">
    <source>
        <dbReference type="Google" id="ProtNLM"/>
    </source>
</evidence>
<reference evidence="3" key="1">
    <citation type="submission" date="2018-04" db="EMBL/GenBank/DDBJ databases">
        <authorList>
            <person name="Cornet L."/>
        </authorList>
    </citation>
    <scope>NUCLEOTIDE SEQUENCE [LARGE SCALE GENOMIC DNA]</scope>
</reference>
<sequence>MAPSVAPPIKQSYSAGNCRLDLTLQPSALSQWHPRLIVEQVQFKLWMSEAQGAEPALLAEGDRTTLQAIAHHIEQRTQAVLTINRTSSPAAPTLPQLPEKTHLPHPLSYLQLCDLSTVLTQCERAAKTLPVSLPIAPSTASETDRPTAALGQEVTSPPTQSAAVPKQKGKLIFFPTGRRAAWASSAAAALFAVGLTTVLWNDKTSVPETVSIAEADLAEPNITESENPRLRLRKPADEELSAALPNSASQSERNRAQTAQRSRSTTQRTAKPTNVPGRSNSSTTVSPENPTASKSTSSPESARAESGLNGGDSSQGPRQSNESADVPAPINRQTPNNAPDRKIANAEPDAEALNPAALSAPTAETDDGLPTLEPSSPQASARRGQNSEVNRASAPLSPANAEESAFSPAAISRQESETITQVQNYFVNQWRPNENLSAPLSYQLQLSSSGEVVSFSALTEGGGAYRDRLLPDSKLSFPPSNSAALANGLTLKIVLTPNGQVQVEKM</sequence>
<gene>
    <name evidence="2" type="ORF">DCF25_14180</name>
</gene>
<dbReference type="Proteomes" id="UP000249354">
    <property type="component" value="Unassembled WGS sequence"/>
</dbReference>
<organism evidence="2 3">
    <name type="scientific">Leptolyngbya foveolarum</name>
    <dbReference type="NCBI Taxonomy" id="47253"/>
    <lineage>
        <taxon>Bacteria</taxon>
        <taxon>Bacillati</taxon>
        <taxon>Cyanobacteriota</taxon>
        <taxon>Cyanophyceae</taxon>
        <taxon>Leptolyngbyales</taxon>
        <taxon>Leptolyngbyaceae</taxon>
        <taxon>Leptolyngbya group</taxon>
        <taxon>Leptolyngbya</taxon>
    </lineage>
</organism>
<accession>A0A2W4U748</accession>
<evidence type="ECO:0000313" key="3">
    <source>
        <dbReference type="Proteomes" id="UP000249354"/>
    </source>
</evidence>
<evidence type="ECO:0000256" key="1">
    <source>
        <dbReference type="SAM" id="MobiDB-lite"/>
    </source>
</evidence>
<evidence type="ECO:0000313" key="2">
    <source>
        <dbReference type="EMBL" id="PZO15067.1"/>
    </source>
</evidence>
<dbReference type="EMBL" id="QBMC01000099">
    <property type="protein sequence ID" value="PZO15067.1"/>
    <property type="molecule type" value="Genomic_DNA"/>
</dbReference>
<protein>
    <recommendedName>
        <fullName evidence="4">DUF4335 domain-containing protein</fullName>
    </recommendedName>
</protein>
<feature type="compositionally biased region" description="Polar residues" evidence="1">
    <location>
        <begin position="153"/>
        <end position="162"/>
    </location>
</feature>